<evidence type="ECO:0000313" key="12">
    <source>
        <dbReference type="Proteomes" id="UP000278332"/>
    </source>
</evidence>
<keyword evidence="6 8" id="KW-0238">DNA-binding</keyword>
<evidence type="ECO:0000256" key="3">
    <source>
        <dbReference type="ARBA" id="ARBA00022741"/>
    </source>
</evidence>
<evidence type="ECO:0000256" key="8">
    <source>
        <dbReference type="HAMAP-Rule" id="MF_01897"/>
    </source>
</evidence>
<dbReference type="Pfam" id="PF00521">
    <property type="entry name" value="DNA_topoisoIV"/>
    <property type="match status" value="1"/>
</dbReference>
<keyword evidence="4 8" id="KW-0067">ATP-binding</keyword>
<dbReference type="FunFam" id="3.90.199.10:FF:000001">
    <property type="entry name" value="DNA gyrase subunit A"/>
    <property type="match status" value="1"/>
</dbReference>
<dbReference type="InterPro" id="IPR050220">
    <property type="entry name" value="Type_II_DNA_Topoisomerases"/>
</dbReference>
<comment type="function">
    <text evidence="8">A type II topoisomerase that negatively supercoils closed circular double-stranded (ds) DNA in an ATP-dependent manner to modulate DNA topology and maintain chromosomes in an underwound state. Negative supercoiling favors strand separation, and DNA replication, transcription, recombination and repair, all of which involve strand separation. Also able to catalyze the interconversion of other topological isomers of dsDNA rings, including catenanes and knotted rings. Type II topoisomerases break and join 2 DNA strands simultaneously in an ATP-dependent manner.</text>
</comment>
<dbReference type="InterPro" id="IPR013760">
    <property type="entry name" value="Topo_IIA-like_dom_sf"/>
</dbReference>
<dbReference type="GO" id="GO:0009330">
    <property type="term" value="C:DNA topoisomerase type II (double strand cut, ATP-hydrolyzing) complex"/>
    <property type="evidence" value="ECO:0007669"/>
    <property type="project" value="TreeGrafter"/>
</dbReference>
<reference evidence="11 12" key="1">
    <citation type="submission" date="2018-08" db="EMBL/GenBank/DDBJ databases">
        <title>Recombination of ecologically and evolutionarily significant loci maintains genetic cohesion in the Pseudomonas syringae species complex.</title>
        <authorList>
            <person name="Dillon M."/>
            <person name="Thakur S."/>
            <person name="Almeida R.N.D."/>
            <person name="Weir B.S."/>
            <person name="Guttman D.S."/>
        </authorList>
    </citation>
    <scope>NUCLEOTIDE SEQUENCE [LARGE SCALE GENOMIC DNA]</scope>
    <source>
        <strain evidence="11 12">ICMP 6917</strain>
    </source>
</reference>
<evidence type="ECO:0000313" key="11">
    <source>
        <dbReference type="EMBL" id="RMR62918.1"/>
    </source>
</evidence>
<comment type="caution">
    <text evidence="11">The sequence shown here is derived from an EMBL/GenBank/DDBJ whole genome shotgun (WGS) entry which is preliminary data.</text>
</comment>
<keyword evidence="7 8" id="KW-0413">Isomerase</keyword>
<dbReference type="InterPro" id="IPR005743">
    <property type="entry name" value="GyrA"/>
</dbReference>
<dbReference type="HAMAP" id="MF_01897">
    <property type="entry name" value="GyrA"/>
    <property type="match status" value="1"/>
</dbReference>
<name>A0A3M4WFH9_PSECI</name>
<comment type="similarity">
    <text evidence="2 8">Belongs to the type II topoisomerase GyrA/ParC subunit family.</text>
</comment>
<dbReference type="NCBIfam" id="TIGR01063">
    <property type="entry name" value="gyrA"/>
    <property type="match status" value="1"/>
</dbReference>
<comment type="subunit">
    <text evidence="8">Heterotetramer, composed of two GyrA and two GyrB chains. In the heterotetramer, GyrA contains the active site tyrosine that forms a transient covalent intermediate with DNA, while GyrB binds cofactors and catalyzes ATP hydrolysis.</text>
</comment>
<dbReference type="InterPro" id="IPR035516">
    <property type="entry name" value="Gyrase/topoIV_suA_C"/>
</dbReference>
<dbReference type="Gene3D" id="2.120.10.90">
    <property type="entry name" value="DNA gyrase/topoisomerase IV, subunit A, C-terminal"/>
    <property type="match status" value="1"/>
</dbReference>
<dbReference type="SMART" id="SM00434">
    <property type="entry name" value="TOP4c"/>
    <property type="match status" value="1"/>
</dbReference>
<dbReference type="GO" id="GO:0006265">
    <property type="term" value="P:DNA topological change"/>
    <property type="evidence" value="ECO:0007669"/>
    <property type="project" value="UniProtKB-UniRule"/>
</dbReference>
<dbReference type="Gene3D" id="3.30.1360.40">
    <property type="match status" value="1"/>
</dbReference>
<keyword evidence="8" id="KW-0963">Cytoplasm</keyword>
<protein>
    <recommendedName>
        <fullName evidence="8">DNA gyrase subunit A</fullName>
        <ecNumber evidence="8">5.6.2.2</ecNumber>
    </recommendedName>
</protein>
<dbReference type="FunFam" id="3.30.1360.40:FF:000002">
    <property type="entry name" value="DNA gyrase subunit A"/>
    <property type="match status" value="1"/>
</dbReference>
<feature type="short sequence motif" description="GyrA-box" evidence="8">
    <location>
        <begin position="586"/>
        <end position="592"/>
    </location>
</feature>
<dbReference type="GO" id="GO:0005737">
    <property type="term" value="C:cytoplasm"/>
    <property type="evidence" value="ECO:0007669"/>
    <property type="project" value="UniProtKB-SubCell"/>
</dbReference>
<evidence type="ECO:0000256" key="1">
    <source>
        <dbReference type="ARBA" id="ARBA00000185"/>
    </source>
</evidence>
<dbReference type="Gene3D" id="3.90.199.10">
    <property type="entry name" value="Topoisomerase II, domain 5"/>
    <property type="match status" value="1"/>
</dbReference>
<keyword evidence="3 8" id="KW-0547">Nucleotide-binding</keyword>
<evidence type="ECO:0000256" key="7">
    <source>
        <dbReference type="ARBA" id="ARBA00023235"/>
    </source>
</evidence>
<dbReference type="Gene3D" id="1.10.268.10">
    <property type="entry name" value="Topoisomerase, domain 3"/>
    <property type="match status" value="1"/>
</dbReference>
<evidence type="ECO:0000259" key="10">
    <source>
        <dbReference type="PROSITE" id="PS52040"/>
    </source>
</evidence>
<dbReference type="GO" id="GO:0034335">
    <property type="term" value="F:DNA negative supercoiling activity"/>
    <property type="evidence" value="ECO:0007669"/>
    <property type="project" value="UniProtKB-ARBA"/>
</dbReference>
<evidence type="ECO:0000256" key="9">
    <source>
        <dbReference type="PROSITE-ProRule" id="PRU01384"/>
    </source>
</evidence>
<comment type="subcellular location">
    <subcellularLocation>
        <location evidence="8">Cytoplasm</location>
    </subcellularLocation>
</comment>
<dbReference type="InterPro" id="IPR013757">
    <property type="entry name" value="Topo_IIA_A_a_sf"/>
</dbReference>
<evidence type="ECO:0000256" key="5">
    <source>
        <dbReference type="ARBA" id="ARBA00023029"/>
    </source>
</evidence>
<dbReference type="GO" id="GO:0003677">
    <property type="term" value="F:DNA binding"/>
    <property type="evidence" value="ECO:0007669"/>
    <property type="project" value="UniProtKB-UniRule"/>
</dbReference>
<dbReference type="Proteomes" id="UP000278332">
    <property type="component" value="Unassembled WGS sequence"/>
</dbReference>
<comment type="miscellaneous">
    <text evidence="8">Few gyrases are as efficient as E.coli at forming negative supercoils. Not all organisms have 2 type II topoisomerases; in organisms with a single type II topoisomerase this enzyme also has to decatenate newly replicated chromosomes.</text>
</comment>
<gene>
    <name evidence="8" type="primary">gyrA</name>
    <name evidence="11" type="ORF">ALP84_00030</name>
</gene>
<dbReference type="Pfam" id="PF03989">
    <property type="entry name" value="DNA_gyraseA_C"/>
    <property type="match status" value="6"/>
</dbReference>
<dbReference type="PROSITE" id="PS52040">
    <property type="entry name" value="TOPO_IIA"/>
    <property type="match status" value="1"/>
</dbReference>
<organism evidence="11 12">
    <name type="scientific">Pseudomonas cichorii</name>
    <dbReference type="NCBI Taxonomy" id="36746"/>
    <lineage>
        <taxon>Bacteria</taxon>
        <taxon>Pseudomonadati</taxon>
        <taxon>Pseudomonadota</taxon>
        <taxon>Gammaproteobacteria</taxon>
        <taxon>Pseudomonadales</taxon>
        <taxon>Pseudomonadaceae</taxon>
        <taxon>Pseudomonas</taxon>
    </lineage>
</organism>
<accession>A0A3M4WFH9</accession>
<dbReference type="InterPro" id="IPR002205">
    <property type="entry name" value="Topo_IIA_dom_A"/>
</dbReference>
<dbReference type="NCBIfam" id="NF004043">
    <property type="entry name" value="PRK05560.1"/>
    <property type="match status" value="1"/>
</dbReference>
<dbReference type="SUPFAM" id="SSF56719">
    <property type="entry name" value="Type II DNA topoisomerase"/>
    <property type="match status" value="1"/>
</dbReference>
<dbReference type="NCBIfam" id="NF004044">
    <property type="entry name" value="PRK05561.1"/>
    <property type="match status" value="1"/>
</dbReference>
<dbReference type="EC" id="5.6.2.2" evidence="8"/>
<dbReference type="GO" id="GO:0006261">
    <property type="term" value="P:DNA-templated DNA replication"/>
    <property type="evidence" value="ECO:0007669"/>
    <property type="project" value="UniProtKB-UniRule"/>
</dbReference>
<dbReference type="PANTHER" id="PTHR43493">
    <property type="entry name" value="DNA GYRASE/TOPOISOMERASE SUBUNIT A"/>
    <property type="match status" value="1"/>
</dbReference>
<dbReference type="CDD" id="cd00187">
    <property type="entry name" value="TOP4c"/>
    <property type="match status" value="1"/>
</dbReference>
<dbReference type="GO" id="GO:0005694">
    <property type="term" value="C:chromosome"/>
    <property type="evidence" value="ECO:0007669"/>
    <property type="project" value="InterPro"/>
</dbReference>
<dbReference type="SUPFAM" id="SSF101904">
    <property type="entry name" value="GyrA/ParC C-terminal domain-like"/>
    <property type="match status" value="1"/>
</dbReference>
<feature type="active site" description="O-(5'-phospho-DNA)-tyrosine intermediate" evidence="8 9">
    <location>
        <position position="147"/>
    </location>
</feature>
<proteinExistence type="inferred from homology"/>
<dbReference type="AlphaFoldDB" id="A0A3M4WFH9"/>
<dbReference type="GO" id="GO:0005524">
    <property type="term" value="F:ATP binding"/>
    <property type="evidence" value="ECO:0007669"/>
    <property type="project" value="UniProtKB-UniRule"/>
</dbReference>
<evidence type="ECO:0000256" key="4">
    <source>
        <dbReference type="ARBA" id="ARBA00022840"/>
    </source>
</evidence>
<dbReference type="InterPro" id="IPR013758">
    <property type="entry name" value="Topo_IIA_A/C_ab"/>
</dbReference>
<dbReference type="EMBL" id="RBRY01000018">
    <property type="protein sequence ID" value="RMR62918.1"/>
    <property type="molecule type" value="Genomic_DNA"/>
</dbReference>
<evidence type="ECO:0000256" key="6">
    <source>
        <dbReference type="ARBA" id="ARBA00023125"/>
    </source>
</evidence>
<comment type="catalytic activity">
    <reaction evidence="1 8 9">
        <text>ATP-dependent breakage, passage and rejoining of double-stranded DNA.</text>
        <dbReference type="EC" id="5.6.2.2"/>
    </reaction>
</comment>
<dbReference type="PANTHER" id="PTHR43493:SF5">
    <property type="entry name" value="DNA GYRASE SUBUNIT A, CHLOROPLASTIC_MITOCHONDRIAL"/>
    <property type="match status" value="1"/>
</dbReference>
<keyword evidence="5 8" id="KW-0799">Topoisomerase</keyword>
<sequence>MPAAASFVYPVWMYEVSPEKGIRLLMGELAKEILPVNIEDELKQSYLDYAMSVIVGRALPDARDGLKPVHRRVLYAMSELGNDWNKPYKKSARVVGDVIGKYHPHGDTAVYDTIVRMAQPFSLRYLLVDGQGNFGSVDGDNAAAMRYTEVRMTKLAHELLADLHKETVDWVPNYDGTELIPAVMPTRIPNLLVNGSSGIAVGMATNIPPHNLGEVIDGCLALIDNPEVTVDELMQYIPGPDFPTAGIINGRAGIIEAYRTGRGRIYMRARSIVEDIDKVGGRQQIVITELPYQLNKARLIEKIAELVKEKKLEGITELRDESDKDGMRVVIELRRGEVPEVILNNLYAQTQLQSVFGINIVALIDGRPRILNLKDLLEAFVRHRREVVTRRTVFELRKARERGHILEGQAVALSNIDPVIALIKASPSSAEAKEALISTPWESSAVVEMVERAGADSCRPENLDPQYGLRDGKYFLSPEQAQAILELRLHRLTGLEHEKLLTEYQEILGQIGELIRILGSATRLMEVIREELELIRSEYGDVRRTEILDARLDLTLGDLITEEERVVTISHGGYAKTQPLAVYQAQRRGGKGKSATGIKDEDYIAHLLVANSHTTLLMFSSKGKVYWLKTYEIPEASRAARGRPLVNLLPLDEGEYITAMLPIDLEALQQSSGADDELEDAEDSVIEGEVVEAEEAEEEDGDTPELVAEPTGAYIFMATAFGTVKKTPLAQFSRPRSSGLIALKLKEGDTLIAVAITDGAKEVMLFSDAGKVIRFAESDVRQMGRGARGVRGMKIGKGRLISMLIPESGAQILTASERGFGKRTLLSKFPRRGRGGQGVIAMVTKGRNGKLIGAVQVQEGEEIMLISDQGTLVRTRVDEVSRLDRNTQGVTLIKLATDETLVGLERVQEPSEVEDDELDGEIVDGVVVEADDADDLQVDADAAADDDETQG</sequence>
<evidence type="ECO:0000256" key="2">
    <source>
        <dbReference type="ARBA" id="ARBA00008263"/>
    </source>
</evidence>
<dbReference type="InterPro" id="IPR006691">
    <property type="entry name" value="GyrA/parC_rep"/>
</dbReference>
<feature type="domain" description="Topo IIA-type catalytic" evidence="10">
    <location>
        <begin position="59"/>
        <end position="559"/>
    </location>
</feature>